<proteinExistence type="predicted"/>
<dbReference type="PROSITE" id="PS50075">
    <property type="entry name" value="CARRIER"/>
    <property type="match status" value="1"/>
</dbReference>
<dbReference type="SUPFAM" id="SSF47336">
    <property type="entry name" value="ACP-like"/>
    <property type="match status" value="1"/>
</dbReference>
<dbReference type="InParanoid" id="A0A2J6SF73"/>
<protein>
    <submittedName>
        <fullName evidence="2">Acetyl-CoA synthetase-like protein</fullName>
    </submittedName>
</protein>
<dbReference type="PROSITE" id="PS00455">
    <property type="entry name" value="AMP_BINDING"/>
    <property type="match status" value="1"/>
</dbReference>
<dbReference type="Gene3D" id="1.10.1200.10">
    <property type="entry name" value="ACP-like"/>
    <property type="match status" value="1"/>
</dbReference>
<dbReference type="RefSeq" id="XP_024726304.1">
    <property type="nucleotide sequence ID" value="XM_024884313.1"/>
</dbReference>
<reference evidence="2 3" key="1">
    <citation type="submission" date="2016-04" db="EMBL/GenBank/DDBJ databases">
        <title>A degradative enzymes factory behind the ericoid mycorrhizal symbiosis.</title>
        <authorList>
            <consortium name="DOE Joint Genome Institute"/>
            <person name="Martino E."/>
            <person name="Morin E."/>
            <person name="Grelet G."/>
            <person name="Kuo A."/>
            <person name="Kohler A."/>
            <person name="Daghino S."/>
            <person name="Barry K."/>
            <person name="Choi C."/>
            <person name="Cichocki N."/>
            <person name="Clum A."/>
            <person name="Copeland A."/>
            <person name="Hainaut M."/>
            <person name="Haridas S."/>
            <person name="Labutti K."/>
            <person name="Lindquist E."/>
            <person name="Lipzen A."/>
            <person name="Khouja H.-R."/>
            <person name="Murat C."/>
            <person name="Ohm R."/>
            <person name="Olson A."/>
            <person name="Spatafora J."/>
            <person name="Veneault-Fourrey C."/>
            <person name="Henrissat B."/>
            <person name="Grigoriev I."/>
            <person name="Martin F."/>
            <person name="Perotto S."/>
        </authorList>
    </citation>
    <scope>NUCLEOTIDE SEQUENCE [LARGE SCALE GENOMIC DNA]</scope>
    <source>
        <strain evidence="2 3">E</strain>
    </source>
</reference>
<dbReference type="GO" id="GO:0031957">
    <property type="term" value="F:very long-chain fatty acid-CoA ligase activity"/>
    <property type="evidence" value="ECO:0007669"/>
    <property type="project" value="TreeGrafter"/>
</dbReference>
<gene>
    <name evidence="2" type="ORF">K444DRAFT_638890</name>
</gene>
<dbReference type="PANTHER" id="PTHR24096:SF267">
    <property type="entry name" value="MALONATE--COA LIGASE ACSF3, MITOCHONDRIAL"/>
    <property type="match status" value="1"/>
</dbReference>
<dbReference type="STRING" id="1095630.A0A2J6SF73"/>
<dbReference type="SUPFAM" id="SSF53474">
    <property type="entry name" value="alpha/beta-Hydrolases"/>
    <property type="match status" value="1"/>
</dbReference>
<feature type="domain" description="Carrier" evidence="1">
    <location>
        <begin position="661"/>
        <end position="739"/>
    </location>
</feature>
<evidence type="ECO:0000313" key="2">
    <source>
        <dbReference type="EMBL" id="PMD49400.1"/>
    </source>
</evidence>
<dbReference type="InterPro" id="IPR045851">
    <property type="entry name" value="AMP-bd_C_sf"/>
</dbReference>
<dbReference type="OrthoDB" id="10253869at2759"/>
<dbReference type="EMBL" id="KZ613921">
    <property type="protein sequence ID" value="PMD49400.1"/>
    <property type="molecule type" value="Genomic_DNA"/>
</dbReference>
<dbReference type="AlphaFoldDB" id="A0A2J6SF73"/>
<dbReference type="InterPro" id="IPR029058">
    <property type="entry name" value="AB_hydrolase_fold"/>
</dbReference>
<evidence type="ECO:0000313" key="3">
    <source>
        <dbReference type="Proteomes" id="UP000235371"/>
    </source>
</evidence>
<dbReference type="Gene3D" id="3.30.300.30">
    <property type="match status" value="1"/>
</dbReference>
<dbReference type="InterPro" id="IPR020845">
    <property type="entry name" value="AMP-binding_CS"/>
</dbReference>
<organism evidence="2 3">
    <name type="scientific">Hyaloscypha bicolor E</name>
    <dbReference type="NCBI Taxonomy" id="1095630"/>
    <lineage>
        <taxon>Eukaryota</taxon>
        <taxon>Fungi</taxon>
        <taxon>Dikarya</taxon>
        <taxon>Ascomycota</taxon>
        <taxon>Pezizomycotina</taxon>
        <taxon>Leotiomycetes</taxon>
        <taxon>Helotiales</taxon>
        <taxon>Hyaloscyphaceae</taxon>
        <taxon>Hyaloscypha</taxon>
        <taxon>Hyaloscypha bicolor</taxon>
    </lineage>
</organism>
<name>A0A2J6SF73_9HELO</name>
<dbReference type="Gene3D" id="3.40.50.1820">
    <property type="entry name" value="alpha/beta hydrolase"/>
    <property type="match status" value="1"/>
</dbReference>
<dbReference type="InterPro" id="IPR042099">
    <property type="entry name" value="ANL_N_sf"/>
</dbReference>
<dbReference type="InterPro" id="IPR001031">
    <property type="entry name" value="Thioesterase"/>
</dbReference>
<dbReference type="Gene3D" id="3.40.50.12780">
    <property type="entry name" value="N-terminal domain of ligase-like"/>
    <property type="match status" value="1"/>
</dbReference>
<accession>A0A2J6SF73</accession>
<keyword evidence="3" id="KW-1185">Reference proteome</keyword>
<dbReference type="InterPro" id="IPR036736">
    <property type="entry name" value="ACP-like_sf"/>
</dbReference>
<dbReference type="GO" id="GO:0006633">
    <property type="term" value="P:fatty acid biosynthetic process"/>
    <property type="evidence" value="ECO:0007669"/>
    <property type="project" value="TreeGrafter"/>
</dbReference>
<dbReference type="Pfam" id="PF00975">
    <property type="entry name" value="Thioesterase"/>
    <property type="match status" value="1"/>
</dbReference>
<dbReference type="Pfam" id="PF00501">
    <property type="entry name" value="AMP-binding"/>
    <property type="match status" value="1"/>
</dbReference>
<dbReference type="InterPro" id="IPR009081">
    <property type="entry name" value="PP-bd_ACP"/>
</dbReference>
<evidence type="ECO:0000259" key="1">
    <source>
        <dbReference type="PROSITE" id="PS50075"/>
    </source>
</evidence>
<dbReference type="Pfam" id="PF00550">
    <property type="entry name" value="PP-binding"/>
    <property type="match status" value="1"/>
</dbReference>
<dbReference type="InterPro" id="IPR000873">
    <property type="entry name" value="AMP-dep_synth/lig_dom"/>
</dbReference>
<sequence length="1023" mass="113528">MTMSVTSLEPLGVEVNRGKRRWYLDASTGLLFPSSPISASPRSSNHVPLQATVHKQRPKMAQTLLQTLTQTAQHATGKAMILYGSPLEKGHITLSYNALSRTADERALHLLPHLNLKNNNIVLLHVNSHYVAIIYFWAIVAAGGIPCMSTPVSKDGLPRRKHLTSVLKLLNNPLIITTQELAKDFADLGNIQLKTTEELEATPTHLLDSKLISLGGYKKSQDDVAVLMLTSGSTGNSKAVALTHSQILHAVVGKSLLHHTTEDDVFLNWTGLDHVANLLEIHLHAMSLGAIQIHVPSAAVLAEPMVFVEKLSKHKVSYTFAPNFFLANLVRRLLETPLKEENVHPARVAYRPSSTFQIPIRPRQNGEDRVQLPKRALVDLSNLRALVSGGESNVVQTCETLTNLLHHFGAPKSFIRPGFGMTETCAGSIYNTIDCPIYDLGRNAEFACLGECIPGMNFRIRLQDGSSAAENEVGELQVKGEVVFKCYYNNKCATVKSFTEDGWFKTGDRGFKDSKGRLHLTGRDKDTVVLNGVSHHPQAIESAIEIAKIPGVTPSHVAVFAHRATNSETESIVVVYLPSYNISDPSPRVHAAALISKVVVTHCGTRPDKILPLDANFLQKSSLGKLPRSKIRTAFEEGKYDYLIKHDEELVVCYKDPEFEPASTGTEFTIVDACNSLLNTTGAELGVHNDLFKLGISSIDLLKLRLHLQRSLDIPEIPITVFFSKPVIRDLAIALEHLQKHRYDPVVALQPEGTKTPLFLFHPGTGEVLSFMNISRHFPDRPIYALRARGFDNELFFSTLDELITTYHTAIKKVQPTGPYAFLGYSFGSFPAFEITKLLEAAGDEVKMLAVLDQAPFQQERARKYDWYEVSLTIAFFLGLCTEEFAYKAMPAYRLCSHSQVLDAIFMMAPKHRIEELGMTKEKLDNWANLALHLKKTVCDWEPTGVVSKMDVFYTGPLVGLVPAKTTDEWFMNFIALWGQFVEDGEGSVTFTEVGGTHRTMISPPHLTGFIRTFKKVMEARGL</sequence>
<dbReference type="Proteomes" id="UP000235371">
    <property type="component" value="Unassembled WGS sequence"/>
</dbReference>
<dbReference type="GeneID" id="36592390"/>
<dbReference type="SUPFAM" id="SSF56801">
    <property type="entry name" value="Acetyl-CoA synthetase-like"/>
    <property type="match status" value="1"/>
</dbReference>
<dbReference type="PANTHER" id="PTHR24096">
    <property type="entry name" value="LONG-CHAIN-FATTY-ACID--COA LIGASE"/>
    <property type="match status" value="1"/>
</dbReference>